<organism evidence="11 12">
    <name type="scientific">Haliovirga abyssi</name>
    <dbReference type="NCBI Taxonomy" id="2996794"/>
    <lineage>
        <taxon>Bacteria</taxon>
        <taxon>Fusobacteriati</taxon>
        <taxon>Fusobacteriota</taxon>
        <taxon>Fusobacteriia</taxon>
        <taxon>Fusobacteriales</taxon>
        <taxon>Haliovirgaceae</taxon>
        <taxon>Haliovirga</taxon>
    </lineage>
</organism>
<comment type="pathway">
    <text evidence="1">Amino-acid biosynthesis; L-isoleucine biosynthesis; 2-oxobutanoate from pyruvate: step 1/3.</text>
</comment>
<dbReference type="GO" id="GO:0009098">
    <property type="term" value="P:L-leucine biosynthetic process"/>
    <property type="evidence" value="ECO:0007669"/>
    <property type="project" value="InterPro"/>
</dbReference>
<dbReference type="InterPro" id="IPR036230">
    <property type="entry name" value="LeuA_allosteric_dom_sf"/>
</dbReference>
<evidence type="ECO:0000256" key="1">
    <source>
        <dbReference type="ARBA" id="ARBA00004743"/>
    </source>
</evidence>
<dbReference type="AlphaFoldDB" id="A0AAU9DXJ4"/>
<comment type="similarity">
    <text evidence="2 9">Belongs to the alpha-IPM synthase/homocitrate synthase family.</text>
</comment>
<reference evidence="11 12" key="1">
    <citation type="submission" date="2022-11" db="EMBL/GenBank/DDBJ databases">
        <title>Haliovirga abyssi gen. nov., sp. nov., a mesophilic fermentative bacterium isolated from the Iheya North hydrothermal field and the proposal of Haliovirgaceae fam. nov.</title>
        <authorList>
            <person name="Miyazaki U."/>
            <person name="Tame A."/>
            <person name="Miyazaki J."/>
            <person name="Takai K."/>
            <person name="Sawayama S."/>
            <person name="Kitajima M."/>
            <person name="Okamoto A."/>
            <person name="Nakagawa S."/>
        </authorList>
    </citation>
    <scope>NUCLEOTIDE SEQUENCE [LARGE SCALE GENOMIC DNA]</scope>
    <source>
        <strain evidence="11 12">IC12</strain>
    </source>
</reference>
<feature type="domain" description="Pyruvate carboxyltransferase" evidence="10">
    <location>
        <begin position="5"/>
        <end position="269"/>
    </location>
</feature>
<dbReference type="EC" id="2.3.3.21" evidence="8"/>
<dbReference type="GO" id="GO:0003852">
    <property type="term" value="F:2-isopropylmalate synthase activity"/>
    <property type="evidence" value="ECO:0007669"/>
    <property type="project" value="InterPro"/>
</dbReference>
<dbReference type="InterPro" id="IPR013709">
    <property type="entry name" value="2-isopropylmalate_synth_dimer"/>
</dbReference>
<evidence type="ECO:0000259" key="10">
    <source>
        <dbReference type="PROSITE" id="PS50991"/>
    </source>
</evidence>
<evidence type="ECO:0000256" key="5">
    <source>
        <dbReference type="ARBA" id="ARBA00022679"/>
    </source>
</evidence>
<dbReference type="SUPFAM" id="SSF110921">
    <property type="entry name" value="2-isopropylmalate synthase LeuA, allosteric (dimerisation) domain"/>
    <property type="match status" value="1"/>
</dbReference>
<dbReference type="Gene3D" id="3.20.20.70">
    <property type="entry name" value="Aldolase class I"/>
    <property type="match status" value="1"/>
</dbReference>
<keyword evidence="3" id="KW-0028">Amino-acid biosynthesis</keyword>
<evidence type="ECO:0000256" key="7">
    <source>
        <dbReference type="ARBA" id="ARBA00048263"/>
    </source>
</evidence>
<dbReference type="InterPro" id="IPR002034">
    <property type="entry name" value="AIPM/Hcit_synth_CS"/>
</dbReference>
<dbReference type="SUPFAM" id="SSF51569">
    <property type="entry name" value="Aldolase"/>
    <property type="match status" value="1"/>
</dbReference>
<evidence type="ECO:0000256" key="9">
    <source>
        <dbReference type="RuleBase" id="RU003523"/>
    </source>
</evidence>
<dbReference type="GO" id="GO:0043714">
    <property type="term" value="F:(R)-citramalate synthase activity"/>
    <property type="evidence" value="ECO:0007669"/>
    <property type="project" value="UniProtKB-UniRule"/>
</dbReference>
<dbReference type="PANTHER" id="PTHR43538">
    <property type="entry name" value="ALPHA-IPM SYNTHASE/HOMOCITRATE SYNTHASE"/>
    <property type="match status" value="1"/>
</dbReference>
<evidence type="ECO:0000256" key="8">
    <source>
        <dbReference type="NCBIfam" id="TIGR00977"/>
    </source>
</evidence>
<dbReference type="InterPro" id="IPR005675">
    <property type="entry name" value="Citramal_synthase"/>
</dbReference>
<evidence type="ECO:0000256" key="4">
    <source>
        <dbReference type="ARBA" id="ARBA00022624"/>
    </source>
</evidence>
<gene>
    <name evidence="11" type="primary">cimA</name>
    <name evidence="11" type="ORF">HLVA_17500</name>
</gene>
<comment type="catalytic activity">
    <reaction evidence="7">
        <text>pyruvate + acetyl-CoA + H2O = (3R)-citramalate + CoA + H(+)</text>
        <dbReference type="Rhea" id="RHEA:19045"/>
        <dbReference type="ChEBI" id="CHEBI:15361"/>
        <dbReference type="ChEBI" id="CHEBI:15377"/>
        <dbReference type="ChEBI" id="CHEBI:15378"/>
        <dbReference type="ChEBI" id="CHEBI:30934"/>
        <dbReference type="ChEBI" id="CHEBI:57287"/>
        <dbReference type="ChEBI" id="CHEBI:57288"/>
        <dbReference type="EC" id="2.3.3.21"/>
    </reaction>
</comment>
<evidence type="ECO:0000313" key="11">
    <source>
        <dbReference type="EMBL" id="BDU51181.1"/>
    </source>
</evidence>
<dbReference type="Proteomes" id="UP001321582">
    <property type="component" value="Chromosome"/>
</dbReference>
<evidence type="ECO:0000313" key="12">
    <source>
        <dbReference type="Proteomes" id="UP001321582"/>
    </source>
</evidence>
<dbReference type="CDD" id="cd07941">
    <property type="entry name" value="DRE_TIM_LeuA3"/>
    <property type="match status" value="1"/>
</dbReference>
<dbReference type="Pfam" id="PF08502">
    <property type="entry name" value="LeuA_dimer"/>
    <property type="match status" value="1"/>
</dbReference>
<dbReference type="Gene3D" id="1.10.238.260">
    <property type="match status" value="1"/>
</dbReference>
<keyword evidence="5 9" id="KW-0808">Transferase</keyword>
<keyword evidence="4" id="KW-0412">Isoleucine biosynthesis</keyword>
<dbReference type="RefSeq" id="WP_307904021.1">
    <property type="nucleotide sequence ID" value="NZ_AP027059.1"/>
</dbReference>
<dbReference type="Pfam" id="PF22617">
    <property type="entry name" value="HCS_D2"/>
    <property type="match status" value="1"/>
</dbReference>
<dbReference type="Gene3D" id="3.30.160.270">
    <property type="match status" value="1"/>
</dbReference>
<keyword evidence="6" id="KW-0100">Branched-chain amino acid biosynthesis</keyword>
<dbReference type="PROSITE" id="PS00815">
    <property type="entry name" value="AIPM_HOMOCIT_SYNTH_1"/>
    <property type="match status" value="1"/>
</dbReference>
<dbReference type="SMART" id="SM00917">
    <property type="entry name" value="LeuA_dimer"/>
    <property type="match status" value="1"/>
</dbReference>
<name>A0AAU9DXJ4_9FUSO</name>
<dbReference type="InterPro" id="IPR013785">
    <property type="entry name" value="Aldolase_TIM"/>
</dbReference>
<evidence type="ECO:0000256" key="2">
    <source>
        <dbReference type="ARBA" id="ARBA00006154"/>
    </source>
</evidence>
<sequence length="520" mass="58278">MGKKIFIYDTTLRDGSQMKGINFSVEDKLRIVKELDKMEIDYIECGWPGSNPKDEEFFKLIKLTKMNHSKIAAFGSTRHPKNRVEDDVNIKKLIEAETDVVTIFGKTWDLHVEKALGITLEENLILIEDSIKYLKENVKEVFFDAEHFFDGYKSNPEYALKVLKAAEKGGADIIVLADTNGGSLYYEIAEIIDEIKKVIKTPFGIHAHNDSGLANANSIEAVRKGGIQIQGTINGYGERCGNANLCEIIPNLMIKMGYDVIGDKLTKITKLSRFVSEISNRSQAENMPYVGGNAFGHKGGIHVSAIMKDTHTYEHIEPEKVGNKRNVLVSDLSGKSNILYKANELGIKLDKNDNVVKEVIKAIKSLENQGYEFEGADGSFELLLKKAMKQRKYFFDLISFRMIIERTELNKMISEATIKLDVDGKETHTVSEGDGPVNALDAALRKALLPHYPQIKDMELVDYKVRVLNGKDGTAAKVRVLIETVDKLTGERWGTVGVSENIIKASWEALIDSVEYYLNN</sequence>
<dbReference type="KEGG" id="haby:HLVA_17500"/>
<dbReference type="NCBIfam" id="TIGR00977">
    <property type="entry name" value="citramal_synth"/>
    <property type="match status" value="1"/>
</dbReference>
<dbReference type="PROSITE" id="PS50991">
    <property type="entry name" value="PYR_CT"/>
    <property type="match status" value="1"/>
</dbReference>
<accession>A0AAU9DXJ4</accession>
<dbReference type="Pfam" id="PF00682">
    <property type="entry name" value="HMGL-like"/>
    <property type="match status" value="1"/>
</dbReference>
<dbReference type="InterPro" id="IPR054691">
    <property type="entry name" value="LeuA/HCS_post-cat"/>
</dbReference>
<protein>
    <recommendedName>
        <fullName evidence="8">Citramalate synthase</fullName>
        <ecNumber evidence="8">2.3.3.21</ecNumber>
    </recommendedName>
</protein>
<proteinExistence type="inferred from homology"/>
<dbReference type="PROSITE" id="PS00816">
    <property type="entry name" value="AIPM_HOMOCIT_SYNTH_2"/>
    <property type="match status" value="1"/>
</dbReference>
<keyword evidence="12" id="KW-1185">Reference proteome</keyword>
<dbReference type="PANTHER" id="PTHR43538:SF1">
    <property type="entry name" value="(R)-CITRAMALATE SYNTHASE"/>
    <property type="match status" value="1"/>
</dbReference>
<dbReference type="GO" id="GO:0009097">
    <property type="term" value="P:isoleucine biosynthetic process"/>
    <property type="evidence" value="ECO:0007669"/>
    <property type="project" value="UniProtKB-UniRule"/>
</dbReference>
<evidence type="ECO:0000256" key="3">
    <source>
        <dbReference type="ARBA" id="ARBA00022605"/>
    </source>
</evidence>
<dbReference type="EMBL" id="AP027059">
    <property type="protein sequence ID" value="BDU51181.1"/>
    <property type="molecule type" value="Genomic_DNA"/>
</dbReference>
<evidence type="ECO:0000256" key="6">
    <source>
        <dbReference type="ARBA" id="ARBA00023304"/>
    </source>
</evidence>
<dbReference type="InterPro" id="IPR000891">
    <property type="entry name" value="PYR_CT"/>
</dbReference>